<evidence type="ECO:0000256" key="1">
    <source>
        <dbReference type="ARBA" id="ARBA00022737"/>
    </source>
</evidence>
<evidence type="ECO:0000256" key="2">
    <source>
        <dbReference type="ARBA" id="ARBA00022803"/>
    </source>
</evidence>
<sequence>MKQIQSLKTDGNNLFRTKHFAEAAKKYTEALALSNQRPPWDSGQLIADETSVLFCNRAACFLELGKFAEAFWDSEIVVRLKRNWGKGHFRRGKALLGMGRYKEAVDSLRLAIIFDTGGNEAKVALDNALLMI</sequence>
<dbReference type="AlphaFoldDB" id="A0A1R1X5F0"/>
<protein>
    <submittedName>
        <fullName evidence="3">Translocation protein sec72</fullName>
    </submittedName>
</protein>
<dbReference type="PANTHER" id="PTHR22904:SF523">
    <property type="entry name" value="STRESS-INDUCED-PHOSPHOPROTEIN 1"/>
    <property type="match status" value="1"/>
</dbReference>
<dbReference type="SMART" id="SM00028">
    <property type="entry name" value="TPR"/>
    <property type="match status" value="3"/>
</dbReference>
<keyword evidence="1" id="KW-0677">Repeat</keyword>
<proteinExistence type="predicted"/>
<dbReference type="STRING" id="133412.A0A1R1X5F0"/>
<dbReference type="Gene3D" id="1.25.40.10">
    <property type="entry name" value="Tetratricopeptide repeat domain"/>
    <property type="match status" value="1"/>
</dbReference>
<organism evidence="3 4">
    <name type="scientific">Smittium culicis</name>
    <dbReference type="NCBI Taxonomy" id="133412"/>
    <lineage>
        <taxon>Eukaryota</taxon>
        <taxon>Fungi</taxon>
        <taxon>Fungi incertae sedis</taxon>
        <taxon>Zoopagomycota</taxon>
        <taxon>Kickxellomycotina</taxon>
        <taxon>Harpellomycetes</taxon>
        <taxon>Harpellales</taxon>
        <taxon>Legeriomycetaceae</taxon>
        <taxon>Smittium</taxon>
    </lineage>
</organism>
<dbReference type="OrthoDB" id="433738at2759"/>
<comment type="caution">
    <text evidence="3">The sequence shown here is derived from an EMBL/GenBank/DDBJ whole genome shotgun (WGS) entry which is preliminary data.</text>
</comment>
<keyword evidence="4" id="KW-1185">Reference proteome</keyword>
<gene>
    <name evidence="3" type="ORF">AYI70_g10687</name>
</gene>
<dbReference type="InterPro" id="IPR011990">
    <property type="entry name" value="TPR-like_helical_dom_sf"/>
</dbReference>
<dbReference type="EMBL" id="LSSN01005288">
    <property type="protein sequence ID" value="OMJ09849.1"/>
    <property type="molecule type" value="Genomic_DNA"/>
</dbReference>
<dbReference type="GO" id="GO:0051879">
    <property type="term" value="F:Hsp90 protein binding"/>
    <property type="evidence" value="ECO:0007669"/>
    <property type="project" value="TreeGrafter"/>
</dbReference>
<dbReference type="SUPFAM" id="SSF48452">
    <property type="entry name" value="TPR-like"/>
    <property type="match status" value="1"/>
</dbReference>
<keyword evidence="2" id="KW-0802">TPR repeat</keyword>
<name>A0A1R1X5F0_9FUNG</name>
<dbReference type="InterPro" id="IPR019734">
    <property type="entry name" value="TPR_rpt"/>
</dbReference>
<dbReference type="Proteomes" id="UP000187283">
    <property type="component" value="Unassembled WGS sequence"/>
</dbReference>
<reference evidence="3 4" key="1">
    <citation type="submission" date="2017-01" db="EMBL/GenBank/DDBJ databases">
        <authorList>
            <person name="Mah S.A."/>
            <person name="Swanson W.J."/>
            <person name="Moy G.W."/>
            <person name="Vacquier V.D."/>
        </authorList>
    </citation>
    <scope>NUCLEOTIDE SEQUENCE [LARGE SCALE GENOMIC DNA]</scope>
    <source>
        <strain evidence="3 4">GSMNP</strain>
    </source>
</reference>
<evidence type="ECO:0000313" key="3">
    <source>
        <dbReference type="EMBL" id="OMJ09849.1"/>
    </source>
</evidence>
<accession>A0A1R1X5F0</accession>
<evidence type="ECO:0000313" key="4">
    <source>
        <dbReference type="Proteomes" id="UP000187283"/>
    </source>
</evidence>
<dbReference type="PANTHER" id="PTHR22904">
    <property type="entry name" value="TPR REPEAT CONTAINING PROTEIN"/>
    <property type="match status" value="1"/>
</dbReference>